<gene>
    <name evidence="1" type="ORF">MZO42_02225</name>
</gene>
<dbReference type="EMBL" id="JALMLT010000001">
    <property type="protein sequence ID" value="MDT8757503.1"/>
    <property type="molecule type" value="Genomic_DNA"/>
</dbReference>
<reference evidence="1" key="1">
    <citation type="submission" date="2022-04" db="EMBL/GenBank/DDBJ databases">
        <title>Tomato heritable bacteria conferring resistance against bacterial wilt.</title>
        <authorList>
            <person name="Yin J."/>
        </authorList>
    </citation>
    <scope>NUCLEOTIDE SEQUENCE</scope>
    <source>
        <strain evidence="1">Cra20</strain>
    </source>
</reference>
<proteinExistence type="predicted"/>
<evidence type="ECO:0000313" key="1">
    <source>
        <dbReference type="EMBL" id="MDT8757503.1"/>
    </source>
</evidence>
<protein>
    <submittedName>
        <fullName evidence="1">Uncharacterized protein</fullName>
    </submittedName>
</protein>
<organism evidence="1">
    <name type="scientific">Sphingomonas psychrotolerans</name>
    <dbReference type="NCBI Taxonomy" id="1327635"/>
    <lineage>
        <taxon>Bacteria</taxon>
        <taxon>Pseudomonadati</taxon>
        <taxon>Pseudomonadota</taxon>
        <taxon>Alphaproteobacteria</taxon>
        <taxon>Sphingomonadales</taxon>
        <taxon>Sphingomonadaceae</taxon>
        <taxon>Sphingomonas</taxon>
    </lineage>
</organism>
<name>A0ABU3MZ41_9SPHN</name>
<comment type="caution">
    <text evidence="1">The sequence shown here is derived from an EMBL/GenBank/DDBJ whole genome shotgun (WGS) entry which is preliminary data.</text>
</comment>
<accession>A0ABU3MZ41</accession>
<sequence>MSHDYESADWADHHKNVSTGLARLFEMLSQVFERLAAIEYDAPWERICRQPIECKA</sequence>